<evidence type="ECO:0000313" key="1">
    <source>
        <dbReference type="EMBL" id="AFJ63247.1"/>
    </source>
</evidence>
<dbReference type="AlphaFoldDB" id="I2C9C3"/>
<sequence length="44" mass="5200">MNRLYQPVFLMSGHLTNVSACDIFAQRKLFVLYQSFVLKYKELS</sequence>
<gene>
    <name evidence="1" type="ORF">MUS_3364</name>
</gene>
<dbReference type="PATRIC" id="fig|1126211.3.peg.3208"/>
<organism evidence="1 2">
    <name type="scientific">Bacillus amyloliquefaciens (strain Y2)</name>
    <name type="common">Bacillus amyloliquefaciens subsp. plantarum (strain B9601-Y2)</name>
    <dbReference type="NCBI Taxonomy" id="1155777"/>
    <lineage>
        <taxon>Bacteria</taxon>
        <taxon>Bacillati</taxon>
        <taxon>Bacillota</taxon>
        <taxon>Bacilli</taxon>
        <taxon>Bacillales</taxon>
        <taxon>Bacillaceae</taxon>
        <taxon>Bacillus</taxon>
        <taxon>Bacillus amyloliquefaciens group</taxon>
    </lineage>
</organism>
<protein>
    <submittedName>
        <fullName evidence="1">Uncharacterized protein</fullName>
    </submittedName>
</protein>
<proteinExistence type="predicted"/>
<dbReference type="KEGG" id="bqy:MUS_3364"/>
<dbReference type="HOGENOM" id="CLU_3211936_0_0_9"/>
<evidence type="ECO:0000313" key="2">
    <source>
        <dbReference type="Proteomes" id="UP000002878"/>
    </source>
</evidence>
<accession>I2C9C3</accession>
<reference evidence="1 2" key="1">
    <citation type="journal article" date="2012" name="J. Biotechnol.">
        <title>Genome sequence of the plant growth promoting strain Bacillus amyloliquefaciens subsp. plantarum B9601-Y2 and expression of mersacidin and other secondary metabolites.</title>
        <authorList>
            <person name="He P."/>
            <person name="Hao K."/>
            <person name="Blom J."/>
            <person name="Ruckert C."/>
            <person name="Vater J."/>
            <person name="Mao Z."/>
            <person name="Wu Y."/>
            <person name="Hou M."/>
            <person name="He P."/>
            <person name="He Y."/>
            <person name="Borriss R."/>
        </authorList>
    </citation>
    <scope>NUCLEOTIDE SEQUENCE [LARGE SCALE GENOMIC DNA]</scope>
    <source>
        <strain evidence="1">Y2</strain>
    </source>
</reference>
<dbReference type="Proteomes" id="UP000002878">
    <property type="component" value="Chromosome"/>
</dbReference>
<dbReference type="EMBL" id="CP003332">
    <property type="protein sequence ID" value="AFJ63247.1"/>
    <property type="molecule type" value="Genomic_DNA"/>
</dbReference>
<name>I2C9C3_BACAY</name>